<accession>A0AAX2H0N7</accession>
<evidence type="ECO:0000313" key="3">
    <source>
        <dbReference type="Proteomes" id="UP000065822"/>
    </source>
</evidence>
<dbReference type="PROSITE" id="PS51257">
    <property type="entry name" value="PROKAR_LIPOPROTEIN"/>
    <property type="match status" value="1"/>
</dbReference>
<evidence type="ECO:0000313" key="2">
    <source>
        <dbReference type="EMBL" id="SNV15976.1"/>
    </source>
</evidence>
<dbReference type="Proteomes" id="UP000065822">
    <property type="component" value="Chromosome"/>
</dbReference>
<dbReference type="EMBL" id="LT906449">
    <property type="protein sequence ID" value="SNV15976.1"/>
    <property type="molecule type" value="Genomic_DNA"/>
</dbReference>
<organism evidence="2 4">
    <name type="scientific">Capnocytophaga haemolytica</name>
    <dbReference type="NCBI Taxonomy" id="45243"/>
    <lineage>
        <taxon>Bacteria</taxon>
        <taxon>Pseudomonadati</taxon>
        <taxon>Bacteroidota</taxon>
        <taxon>Flavobacteriia</taxon>
        <taxon>Flavobacteriales</taxon>
        <taxon>Flavobacteriaceae</taxon>
        <taxon>Capnocytophaga</taxon>
    </lineage>
</organism>
<dbReference type="AlphaFoldDB" id="A0AAX2H0N7"/>
<sequence length="162" mass="18786">MRRISLLLLLIVLVGCNKQLEYAQYVSLPNGWVEHQSIPFYLDENDTLTPKNLFIMLRNDEQYEFSNIFLITKMEVPHSNKVIIDTLEYEMANAEGQWLGDGFSAVKESKLWYKENFRFPAKGKYVVKIEQAMRKIGTNQGIEVLKGITEVGLRVENPQLNK</sequence>
<reference evidence="1 3" key="1">
    <citation type="submission" date="2016-02" db="EMBL/GenBank/DDBJ databases">
        <authorList>
            <person name="Holder M.E."/>
            <person name="Ajami N.J."/>
            <person name="Petrosino J.F."/>
        </authorList>
    </citation>
    <scope>NUCLEOTIDE SEQUENCE [LARGE SCALE GENOMIC DNA]</scope>
    <source>
        <strain evidence="1 3">CCUG 32990</strain>
    </source>
</reference>
<keyword evidence="3" id="KW-1185">Reference proteome</keyword>
<name>A0AAX2H0N7_9FLAO</name>
<evidence type="ECO:0000313" key="4">
    <source>
        <dbReference type="Proteomes" id="UP000215539"/>
    </source>
</evidence>
<dbReference type="NCBIfam" id="TIGR03511">
    <property type="entry name" value="GldH_lipo"/>
    <property type="match status" value="1"/>
</dbReference>
<evidence type="ECO:0000313" key="1">
    <source>
        <dbReference type="EMBL" id="AMD85769.1"/>
    </source>
</evidence>
<dbReference type="KEGG" id="chg:AXF12_09740"/>
<dbReference type="RefSeq" id="WP_066430675.1">
    <property type="nucleotide sequence ID" value="NZ_CP014227.1"/>
</dbReference>
<dbReference type="EMBL" id="CP014227">
    <property type="protein sequence ID" value="AMD85769.1"/>
    <property type="molecule type" value="Genomic_DNA"/>
</dbReference>
<dbReference type="InterPro" id="IPR020018">
    <property type="entry name" value="Motility-assoc_lipoprot_GldH"/>
</dbReference>
<keyword evidence="2" id="KW-0449">Lipoprotein</keyword>
<dbReference type="Proteomes" id="UP000215539">
    <property type="component" value="Chromosome 1"/>
</dbReference>
<protein>
    <submittedName>
        <fullName evidence="1 2">Gliding motility lipoprotein GldH</fullName>
    </submittedName>
</protein>
<proteinExistence type="predicted"/>
<reference evidence="2 4" key="2">
    <citation type="submission" date="2017-06" db="EMBL/GenBank/DDBJ databases">
        <authorList>
            <consortium name="Pathogen Informatics"/>
        </authorList>
    </citation>
    <scope>NUCLEOTIDE SEQUENCE [LARGE SCALE GENOMIC DNA]</scope>
    <source>
        <strain evidence="2 4">NCTC12947</strain>
    </source>
</reference>
<dbReference type="Pfam" id="PF14109">
    <property type="entry name" value="GldH_lipo"/>
    <property type="match status" value="1"/>
</dbReference>
<gene>
    <name evidence="2" type="primary">gldH</name>
    <name evidence="1" type="ORF">AXF12_09740</name>
    <name evidence="2" type="ORF">SAMEA44541418_02209</name>
</gene>